<evidence type="ECO:0000313" key="3">
    <source>
        <dbReference type="Proteomes" id="UP001165586"/>
    </source>
</evidence>
<sequence length="218" mass="24140">MARSSELSSPFEGLHATPTARLPYQADVVLRSYLLERPEGNVIVYNSPGVTAAASAIRAFGPVERLLINHEHEAMYGAPDLDAPVFVHERDRAATARSMSVAGVFTERERLGDDLEVIPTPGHTPGTTSFLWNNGRLRFLFTGDFMWIENGEWHAVVLDPSSQPAYLQSLALVRELEFDVLVPWGVTEGDAGFAHVDRTESRSRVDAIIRRVKAGENR</sequence>
<keyword evidence="3" id="KW-1185">Reference proteome</keyword>
<gene>
    <name evidence="2" type="ORF">N1032_06860</name>
</gene>
<dbReference type="RefSeq" id="WP_259538276.1">
    <property type="nucleotide sequence ID" value="NZ_JANLCJ010000002.1"/>
</dbReference>
<dbReference type="PANTHER" id="PTHR42773">
    <property type="entry name" value="METALLO-BETA-LACTAMASE-RELATED"/>
    <property type="match status" value="1"/>
</dbReference>
<dbReference type="Gene3D" id="3.60.15.10">
    <property type="entry name" value="Ribonuclease Z/Hydroxyacylglutathione hydrolase-like"/>
    <property type="match status" value="1"/>
</dbReference>
<evidence type="ECO:0000259" key="1">
    <source>
        <dbReference type="SMART" id="SM00849"/>
    </source>
</evidence>
<organism evidence="2 3">
    <name type="scientific">Herbiconiux daphne</name>
    <dbReference type="NCBI Taxonomy" id="2970914"/>
    <lineage>
        <taxon>Bacteria</taxon>
        <taxon>Bacillati</taxon>
        <taxon>Actinomycetota</taxon>
        <taxon>Actinomycetes</taxon>
        <taxon>Micrococcales</taxon>
        <taxon>Microbacteriaceae</taxon>
        <taxon>Herbiconiux</taxon>
    </lineage>
</organism>
<name>A0ABT2GZX1_9MICO</name>
<dbReference type="InterPro" id="IPR001279">
    <property type="entry name" value="Metallo-B-lactamas"/>
</dbReference>
<proteinExistence type="predicted"/>
<evidence type="ECO:0000313" key="2">
    <source>
        <dbReference type="EMBL" id="MCS5733456.1"/>
    </source>
</evidence>
<dbReference type="Proteomes" id="UP001165586">
    <property type="component" value="Unassembled WGS sequence"/>
</dbReference>
<protein>
    <submittedName>
        <fullName evidence="2">MBL fold metallo-hydrolase</fullName>
    </submittedName>
</protein>
<accession>A0ABT2GZX1</accession>
<feature type="domain" description="Metallo-beta-lactamase" evidence="1">
    <location>
        <begin position="29"/>
        <end position="184"/>
    </location>
</feature>
<dbReference type="SMART" id="SM00849">
    <property type="entry name" value="Lactamase_B"/>
    <property type="match status" value="1"/>
</dbReference>
<reference evidence="2" key="1">
    <citation type="submission" date="2022-08" db="EMBL/GenBank/DDBJ databases">
        <authorList>
            <person name="Deng Y."/>
            <person name="Han X.-F."/>
            <person name="Zhang Y.-Q."/>
        </authorList>
    </citation>
    <scope>NUCLEOTIDE SEQUENCE</scope>
    <source>
        <strain evidence="2">CPCC 203386</strain>
    </source>
</reference>
<dbReference type="InterPro" id="IPR036866">
    <property type="entry name" value="RibonucZ/Hydroxyglut_hydro"/>
</dbReference>
<dbReference type="Pfam" id="PF00753">
    <property type="entry name" value="Lactamase_B"/>
    <property type="match status" value="1"/>
</dbReference>
<dbReference type="PANTHER" id="PTHR42773:SF1">
    <property type="entry name" value="METALLO-BETA-LACTAMASE FAMILY PROTEIN"/>
    <property type="match status" value="1"/>
</dbReference>
<comment type="caution">
    <text evidence="2">The sequence shown here is derived from an EMBL/GenBank/DDBJ whole genome shotgun (WGS) entry which is preliminary data.</text>
</comment>
<dbReference type="SUPFAM" id="SSF56281">
    <property type="entry name" value="Metallo-hydrolase/oxidoreductase"/>
    <property type="match status" value="1"/>
</dbReference>
<dbReference type="EMBL" id="JANLCJ010000002">
    <property type="protein sequence ID" value="MCS5733456.1"/>
    <property type="molecule type" value="Genomic_DNA"/>
</dbReference>